<evidence type="ECO:0000313" key="1">
    <source>
        <dbReference type="EMBL" id="MFC0082409.1"/>
    </source>
</evidence>
<protein>
    <submittedName>
        <fullName evidence="1">DUF192 domain-containing protein</fullName>
    </submittedName>
</protein>
<dbReference type="Gene3D" id="2.60.120.1140">
    <property type="entry name" value="Protein of unknown function DUF192"/>
    <property type="match status" value="1"/>
</dbReference>
<reference evidence="1 2" key="1">
    <citation type="submission" date="2024-09" db="EMBL/GenBank/DDBJ databases">
        <authorList>
            <person name="Sun Q."/>
            <person name="Mori K."/>
        </authorList>
    </citation>
    <scope>NUCLEOTIDE SEQUENCE [LARGE SCALE GENOMIC DNA]</scope>
    <source>
        <strain evidence="1 2">JCM 15389</strain>
    </source>
</reference>
<dbReference type="InterPro" id="IPR038695">
    <property type="entry name" value="Saro_0823-like_sf"/>
</dbReference>
<comment type="caution">
    <text evidence="1">The sequence shown here is derived from an EMBL/GenBank/DDBJ whole genome shotgun (WGS) entry which is preliminary data.</text>
</comment>
<dbReference type="EMBL" id="JBHLYQ010000098">
    <property type="protein sequence ID" value="MFC0082409.1"/>
    <property type="molecule type" value="Genomic_DNA"/>
</dbReference>
<accession>A0ABV6C7X8</accession>
<proteinExistence type="predicted"/>
<name>A0ABV6C7X8_9ACTN</name>
<dbReference type="Proteomes" id="UP001589788">
    <property type="component" value="Unassembled WGS sequence"/>
</dbReference>
<dbReference type="InterPro" id="IPR003795">
    <property type="entry name" value="DUF192"/>
</dbReference>
<evidence type="ECO:0000313" key="2">
    <source>
        <dbReference type="Proteomes" id="UP001589788"/>
    </source>
</evidence>
<dbReference type="RefSeq" id="WP_248105278.1">
    <property type="nucleotide sequence ID" value="NZ_JAKHEX010000001.1"/>
</dbReference>
<organism evidence="1 2">
    <name type="scientific">Aciditerrimonas ferrireducens</name>
    <dbReference type="NCBI Taxonomy" id="667306"/>
    <lineage>
        <taxon>Bacteria</taxon>
        <taxon>Bacillati</taxon>
        <taxon>Actinomycetota</taxon>
        <taxon>Acidimicrobiia</taxon>
        <taxon>Acidimicrobiales</taxon>
        <taxon>Acidimicrobiaceae</taxon>
        <taxon>Aciditerrimonas</taxon>
    </lineage>
</organism>
<gene>
    <name evidence="1" type="ORF">ACFFRE_09670</name>
</gene>
<dbReference type="Pfam" id="PF02643">
    <property type="entry name" value="DUF192"/>
    <property type="match status" value="1"/>
</dbReference>
<keyword evidence="2" id="KW-1185">Reference proteome</keyword>
<sequence length="117" mass="13037">MAGQRHAYWLLRAGQVLASAEVAEGPLARWVGLLGRSSLEGALVLPRTRAVHTLGMRFAIDVAYLDRQLRVLEVTPAVPPWRIGRPRWCWAVVEAPAGAFERWGLAPGDQLELERCR</sequence>